<protein>
    <submittedName>
        <fullName evidence="1">Uncharacterized protein</fullName>
    </submittedName>
</protein>
<gene>
    <name evidence="1" type="ORF">PEGY_LOCUS208</name>
</gene>
<reference evidence="1" key="1">
    <citation type="submission" date="2021-07" db="EMBL/GenBank/DDBJ databases">
        <authorList>
            <person name="Branca A.L. A."/>
        </authorList>
    </citation>
    <scope>NUCLEOTIDE SEQUENCE</scope>
</reference>
<dbReference type="EMBL" id="CAJVRC010000449">
    <property type="protein sequence ID" value="CAG8882728.1"/>
    <property type="molecule type" value="Genomic_DNA"/>
</dbReference>
<dbReference type="AlphaFoldDB" id="A0A9W4K5G4"/>
<evidence type="ECO:0000313" key="1">
    <source>
        <dbReference type="EMBL" id="CAG8882728.1"/>
    </source>
</evidence>
<organism evidence="1 2">
    <name type="scientific">Penicillium egyptiacum</name>
    <dbReference type="NCBI Taxonomy" id="1303716"/>
    <lineage>
        <taxon>Eukaryota</taxon>
        <taxon>Fungi</taxon>
        <taxon>Dikarya</taxon>
        <taxon>Ascomycota</taxon>
        <taxon>Pezizomycotina</taxon>
        <taxon>Eurotiomycetes</taxon>
        <taxon>Eurotiomycetidae</taxon>
        <taxon>Eurotiales</taxon>
        <taxon>Aspergillaceae</taxon>
        <taxon>Penicillium</taxon>
    </lineage>
</organism>
<accession>A0A9W4K5G4</accession>
<proteinExistence type="predicted"/>
<feature type="non-terminal residue" evidence="1">
    <location>
        <position position="46"/>
    </location>
</feature>
<name>A0A9W4K5G4_9EURO</name>
<sequence length="46" mass="5427">ANHEEAWGRFNATHKLIAALNMRHWIQSDWNLDESWAEQQISLPNP</sequence>
<dbReference type="Proteomes" id="UP001154252">
    <property type="component" value="Unassembled WGS sequence"/>
</dbReference>
<feature type="non-terminal residue" evidence="1">
    <location>
        <position position="1"/>
    </location>
</feature>
<evidence type="ECO:0000313" key="2">
    <source>
        <dbReference type="Proteomes" id="UP001154252"/>
    </source>
</evidence>
<comment type="caution">
    <text evidence="1">The sequence shown here is derived from an EMBL/GenBank/DDBJ whole genome shotgun (WGS) entry which is preliminary data.</text>
</comment>
<keyword evidence="2" id="KW-1185">Reference proteome</keyword>